<proteinExistence type="predicted"/>
<protein>
    <submittedName>
        <fullName evidence="7">Amino acid transporter</fullName>
    </submittedName>
</protein>
<accession>A0A4V6CUR7</accession>
<evidence type="ECO:0000313" key="7">
    <source>
        <dbReference type="EMBL" id="TKV64365.1"/>
    </source>
</evidence>
<dbReference type="EMBL" id="SZYH01000002">
    <property type="protein sequence ID" value="TKV64365.1"/>
    <property type="molecule type" value="Genomic_DNA"/>
</dbReference>
<feature type="transmembrane region" description="Helical" evidence="6">
    <location>
        <begin position="180"/>
        <end position="197"/>
    </location>
</feature>
<organism evidence="7 8">
    <name type="scientific">Marinobacter panjinensis</name>
    <dbReference type="NCBI Taxonomy" id="2576384"/>
    <lineage>
        <taxon>Bacteria</taxon>
        <taxon>Pseudomonadati</taxon>
        <taxon>Pseudomonadota</taxon>
        <taxon>Gammaproteobacteria</taxon>
        <taxon>Pseudomonadales</taxon>
        <taxon>Marinobacteraceae</taxon>
        <taxon>Marinobacter</taxon>
    </lineage>
</organism>
<keyword evidence="3 6" id="KW-0812">Transmembrane</keyword>
<dbReference type="PANTHER" id="PTHR30086:SF20">
    <property type="entry name" value="ARGININE EXPORTER PROTEIN ARGO-RELATED"/>
    <property type="match status" value="1"/>
</dbReference>
<feature type="transmembrane region" description="Helical" evidence="6">
    <location>
        <begin position="104"/>
        <end position="125"/>
    </location>
</feature>
<dbReference type="GO" id="GO:0015171">
    <property type="term" value="F:amino acid transmembrane transporter activity"/>
    <property type="evidence" value="ECO:0007669"/>
    <property type="project" value="TreeGrafter"/>
</dbReference>
<evidence type="ECO:0000256" key="4">
    <source>
        <dbReference type="ARBA" id="ARBA00022989"/>
    </source>
</evidence>
<dbReference type="Pfam" id="PF01810">
    <property type="entry name" value="LysE"/>
    <property type="match status" value="1"/>
</dbReference>
<feature type="transmembrane region" description="Helical" evidence="6">
    <location>
        <begin position="6"/>
        <end position="25"/>
    </location>
</feature>
<evidence type="ECO:0000256" key="3">
    <source>
        <dbReference type="ARBA" id="ARBA00022692"/>
    </source>
</evidence>
<evidence type="ECO:0000313" key="8">
    <source>
        <dbReference type="Proteomes" id="UP000308488"/>
    </source>
</evidence>
<evidence type="ECO:0000256" key="5">
    <source>
        <dbReference type="ARBA" id="ARBA00023136"/>
    </source>
</evidence>
<feature type="transmembrane region" description="Helical" evidence="6">
    <location>
        <begin position="71"/>
        <end position="92"/>
    </location>
</feature>
<sequence length="206" mass="21473">MLTSYLTGLIVCGGIIIAIGAQNAYILGQAIRREHHWYCAGICMTADILLFTAGMFGVNAALMAVPEALDVLRWLGVVFLGWLALVAFYKVAMGRKGLGADASAATSLRVVVLTTLAVTLLNPQVYLDTLLLIPAIGAQQESPAVFVAGASSASVLWFGLLAFGGAALSPWLASPMAWRFIDGAIGSMMAVIAFHLASNGLSGPAM</sequence>
<dbReference type="AlphaFoldDB" id="A0A4V6CUR7"/>
<comment type="caution">
    <text evidence="7">The sequence shown here is derived from an EMBL/GenBank/DDBJ whole genome shotgun (WGS) entry which is preliminary data.</text>
</comment>
<dbReference type="InterPro" id="IPR001123">
    <property type="entry name" value="LeuE-type"/>
</dbReference>
<dbReference type="OrthoDB" id="5638726at2"/>
<reference evidence="7 8" key="1">
    <citation type="submission" date="2019-05" db="EMBL/GenBank/DDBJ databases">
        <title>Marinobacter panjinensis sp. nov., a moderately halophilic bacterium isolated from sea tidal flat environment.</title>
        <authorList>
            <person name="Yang W."/>
            <person name="An M."/>
            <person name="He W."/>
            <person name="Luo X."/>
            <person name="Zhu L."/>
            <person name="Chen G."/>
            <person name="Zhang Y."/>
            <person name="Wang Y."/>
        </authorList>
    </citation>
    <scope>NUCLEOTIDE SEQUENCE [LARGE SCALE GENOMIC DNA]</scope>
    <source>
        <strain evidence="7 8">PJ-16</strain>
    </source>
</reference>
<keyword evidence="2" id="KW-1003">Cell membrane</keyword>
<dbReference type="Proteomes" id="UP000308488">
    <property type="component" value="Unassembled WGS sequence"/>
</dbReference>
<feature type="transmembrane region" description="Helical" evidence="6">
    <location>
        <begin position="145"/>
        <end position="168"/>
    </location>
</feature>
<dbReference type="PANTHER" id="PTHR30086">
    <property type="entry name" value="ARGININE EXPORTER PROTEIN ARGO"/>
    <property type="match status" value="1"/>
</dbReference>
<keyword evidence="4 6" id="KW-1133">Transmembrane helix</keyword>
<keyword evidence="5 6" id="KW-0472">Membrane</keyword>
<dbReference type="RefSeq" id="WP_137437727.1">
    <property type="nucleotide sequence ID" value="NZ_JANRHC010000003.1"/>
</dbReference>
<keyword evidence="8" id="KW-1185">Reference proteome</keyword>
<evidence type="ECO:0000256" key="1">
    <source>
        <dbReference type="ARBA" id="ARBA00004651"/>
    </source>
</evidence>
<evidence type="ECO:0000256" key="2">
    <source>
        <dbReference type="ARBA" id="ARBA00022475"/>
    </source>
</evidence>
<gene>
    <name evidence="7" type="ORF">FDP08_18335</name>
</gene>
<comment type="subcellular location">
    <subcellularLocation>
        <location evidence="1">Cell membrane</location>
        <topology evidence="1">Multi-pass membrane protein</topology>
    </subcellularLocation>
</comment>
<name>A0A4V6CUR7_9GAMM</name>
<feature type="transmembrane region" description="Helical" evidence="6">
    <location>
        <begin position="37"/>
        <end position="65"/>
    </location>
</feature>
<dbReference type="GO" id="GO:0005886">
    <property type="term" value="C:plasma membrane"/>
    <property type="evidence" value="ECO:0007669"/>
    <property type="project" value="UniProtKB-SubCell"/>
</dbReference>
<evidence type="ECO:0000256" key="6">
    <source>
        <dbReference type="SAM" id="Phobius"/>
    </source>
</evidence>